<evidence type="ECO:0000256" key="6">
    <source>
        <dbReference type="SAM" id="Phobius"/>
    </source>
</evidence>
<dbReference type="Proteomes" id="UP001597131">
    <property type="component" value="Unassembled WGS sequence"/>
</dbReference>
<evidence type="ECO:0000256" key="4">
    <source>
        <dbReference type="ARBA" id="ARBA00022989"/>
    </source>
</evidence>
<dbReference type="PANTHER" id="PTHR37481">
    <property type="entry name" value="LIPOPOLYSACCHARIDE EXPORT SYSTEM PROTEIN LPTC"/>
    <property type="match status" value="1"/>
</dbReference>
<evidence type="ECO:0000256" key="1">
    <source>
        <dbReference type="ARBA" id="ARBA00022475"/>
    </source>
</evidence>
<evidence type="ECO:0000256" key="3">
    <source>
        <dbReference type="ARBA" id="ARBA00022692"/>
    </source>
</evidence>
<gene>
    <name evidence="7" type="primary">lptC</name>
    <name evidence="7" type="ORF">ACFQ3Q_00265</name>
</gene>
<dbReference type="PANTHER" id="PTHR37481:SF1">
    <property type="entry name" value="LIPOPOLYSACCHARIDE EXPORT SYSTEM PROTEIN LPTC"/>
    <property type="match status" value="1"/>
</dbReference>
<dbReference type="InterPro" id="IPR026265">
    <property type="entry name" value="LptC"/>
</dbReference>
<organism evidence="7 8">
    <name type="scientific">Salegentibacter chungangensis</name>
    <dbReference type="NCBI Taxonomy" id="1335724"/>
    <lineage>
        <taxon>Bacteria</taxon>
        <taxon>Pseudomonadati</taxon>
        <taxon>Bacteroidota</taxon>
        <taxon>Flavobacteriia</taxon>
        <taxon>Flavobacteriales</taxon>
        <taxon>Flavobacteriaceae</taxon>
        <taxon>Salegentibacter</taxon>
    </lineage>
</organism>
<accession>A0ABW3NMA9</accession>
<dbReference type="RefSeq" id="WP_380741784.1">
    <property type="nucleotide sequence ID" value="NZ_JBHTLI010000001.1"/>
</dbReference>
<protein>
    <submittedName>
        <fullName evidence="7">LPS export ABC transporter periplasmic protein LptC</fullName>
    </submittedName>
</protein>
<feature type="transmembrane region" description="Helical" evidence="6">
    <location>
        <begin position="21"/>
        <end position="37"/>
    </location>
</feature>
<evidence type="ECO:0000256" key="2">
    <source>
        <dbReference type="ARBA" id="ARBA00022519"/>
    </source>
</evidence>
<comment type="caution">
    <text evidence="7">The sequence shown here is derived from an EMBL/GenBank/DDBJ whole genome shotgun (WGS) entry which is preliminary data.</text>
</comment>
<name>A0ABW3NMA9_9FLAO</name>
<evidence type="ECO:0000313" key="8">
    <source>
        <dbReference type="Proteomes" id="UP001597131"/>
    </source>
</evidence>
<sequence length="203" mass="23318">MLDWRDRAYPKLIRMRLTYRNIISGIVTLTGVTMLFSCQGNLKEIRALDLQGNDPQAIAKDLNLKYTDSGRLVANLKSPKMLDFSNKDFPYREFPDGLEVEFYDEDNKKSTLTADYGIIYEKTSLIDLQGNVVLFTSDSTKLEASQLYWDQDRSWVFTDKPNKIQFPNGALNEGQGFDSNQNFGNFRSRTNIGVQIIEEKTDE</sequence>
<dbReference type="NCBIfam" id="TIGR04409">
    <property type="entry name" value="LptC_YrbK"/>
    <property type="match status" value="1"/>
</dbReference>
<dbReference type="Pfam" id="PF06835">
    <property type="entry name" value="LptC"/>
    <property type="match status" value="1"/>
</dbReference>
<dbReference type="EMBL" id="JBHTLI010000001">
    <property type="protein sequence ID" value="MFD1094169.1"/>
    <property type="molecule type" value="Genomic_DNA"/>
</dbReference>
<keyword evidence="2" id="KW-0997">Cell inner membrane</keyword>
<reference evidence="8" key="1">
    <citation type="journal article" date="2019" name="Int. J. Syst. Evol. Microbiol.">
        <title>The Global Catalogue of Microorganisms (GCM) 10K type strain sequencing project: providing services to taxonomists for standard genome sequencing and annotation.</title>
        <authorList>
            <consortium name="The Broad Institute Genomics Platform"/>
            <consortium name="The Broad Institute Genome Sequencing Center for Infectious Disease"/>
            <person name="Wu L."/>
            <person name="Ma J."/>
        </authorList>
    </citation>
    <scope>NUCLEOTIDE SEQUENCE [LARGE SCALE GENOMIC DNA]</scope>
    <source>
        <strain evidence="8">CCUG 64793</strain>
    </source>
</reference>
<keyword evidence="1" id="KW-1003">Cell membrane</keyword>
<keyword evidence="3 6" id="KW-0812">Transmembrane</keyword>
<keyword evidence="4 6" id="KW-1133">Transmembrane helix</keyword>
<dbReference type="InterPro" id="IPR052363">
    <property type="entry name" value="LPS_export_LptC"/>
</dbReference>
<keyword evidence="5 6" id="KW-0472">Membrane</keyword>
<evidence type="ECO:0000256" key="5">
    <source>
        <dbReference type="ARBA" id="ARBA00023136"/>
    </source>
</evidence>
<keyword evidence="8" id="KW-1185">Reference proteome</keyword>
<dbReference type="InterPro" id="IPR010664">
    <property type="entry name" value="LipoPS_assembly_LptC-rel"/>
</dbReference>
<proteinExistence type="predicted"/>
<dbReference type="Gene3D" id="2.60.450.10">
    <property type="entry name" value="Lipopolysaccharide (LPS) transport protein A like domain"/>
    <property type="match status" value="1"/>
</dbReference>
<evidence type="ECO:0000313" key="7">
    <source>
        <dbReference type="EMBL" id="MFD1094169.1"/>
    </source>
</evidence>